<evidence type="ECO:0000256" key="2">
    <source>
        <dbReference type="SAM" id="SignalP"/>
    </source>
</evidence>
<keyword evidence="2" id="KW-0732">Signal</keyword>
<feature type="compositionally biased region" description="Polar residues" evidence="1">
    <location>
        <begin position="142"/>
        <end position="151"/>
    </location>
</feature>
<feature type="region of interest" description="Disordered" evidence="1">
    <location>
        <begin position="76"/>
        <end position="105"/>
    </location>
</feature>
<feature type="signal peptide" evidence="2">
    <location>
        <begin position="1"/>
        <end position="28"/>
    </location>
</feature>
<keyword evidence="4" id="KW-1185">Reference proteome</keyword>
<dbReference type="EMBL" id="JARKHS020003136">
    <property type="protein sequence ID" value="KAK8785993.1"/>
    <property type="molecule type" value="Genomic_DNA"/>
</dbReference>
<protein>
    <recommendedName>
        <fullName evidence="5">Secreted protein</fullName>
    </recommendedName>
</protein>
<evidence type="ECO:0000256" key="1">
    <source>
        <dbReference type="SAM" id="MobiDB-lite"/>
    </source>
</evidence>
<feature type="chain" id="PRO_5042920786" description="Secreted protein" evidence="2">
    <location>
        <begin position="29"/>
        <end position="184"/>
    </location>
</feature>
<reference evidence="3 4" key="1">
    <citation type="journal article" date="2023" name="Arcadia Sci">
        <title>De novo assembly of a long-read Amblyomma americanum tick genome.</title>
        <authorList>
            <person name="Chou S."/>
            <person name="Poskanzer K.E."/>
            <person name="Rollins M."/>
            <person name="Thuy-Boun P.S."/>
        </authorList>
    </citation>
    <scope>NUCLEOTIDE SEQUENCE [LARGE SCALE GENOMIC DNA]</scope>
    <source>
        <strain evidence="3">F_SG_1</strain>
        <tissue evidence="3">Salivary glands</tissue>
    </source>
</reference>
<evidence type="ECO:0000313" key="3">
    <source>
        <dbReference type="EMBL" id="KAK8785993.1"/>
    </source>
</evidence>
<dbReference type="Proteomes" id="UP001321473">
    <property type="component" value="Unassembled WGS sequence"/>
</dbReference>
<dbReference type="AlphaFoldDB" id="A0AAQ4FGS0"/>
<comment type="caution">
    <text evidence="3">The sequence shown here is derived from an EMBL/GenBank/DDBJ whole genome shotgun (WGS) entry which is preliminary data.</text>
</comment>
<organism evidence="3 4">
    <name type="scientific">Amblyomma americanum</name>
    <name type="common">Lone star tick</name>
    <dbReference type="NCBI Taxonomy" id="6943"/>
    <lineage>
        <taxon>Eukaryota</taxon>
        <taxon>Metazoa</taxon>
        <taxon>Ecdysozoa</taxon>
        <taxon>Arthropoda</taxon>
        <taxon>Chelicerata</taxon>
        <taxon>Arachnida</taxon>
        <taxon>Acari</taxon>
        <taxon>Parasitiformes</taxon>
        <taxon>Ixodida</taxon>
        <taxon>Ixodoidea</taxon>
        <taxon>Ixodidae</taxon>
        <taxon>Amblyomminae</taxon>
        <taxon>Amblyomma</taxon>
    </lineage>
</organism>
<sequence>MSSSLWLKTRAVGLGAALVMCLLASSQGLPMARSGPFAGAAFGGPPGAPEVTRGIPPRLLARRLAMVQAARAAAARAAQDDGGTMPPMFDTEASDKSQPNPDGTPVSMVPYEMPVPRPKGIPTRQGGRARAALDGVDGPGLMNQQQPTPNGIRTKRDHHQGAMQRSARMAHYSALNLQSEEQDE</sequence>
<name>A0AAQ4FGS0_AMBAM</name>
<gene>
    <name evidence="3" type="ORF">V5799_007644</name>
</gene>
<evidence type="ECO:0008006" key="5">
    <source>
        <dbReference type="Google" id="ProtNLM"/>
    </source>
</evidence>
<proteinExistence type="predicted"/>
<accession>A0AAQ4FGS0</accession>
<evidence type="ECO:0000313" key="4">
    <source>
        <dbReference type="Proteomes" id="UP001321473"/>
    </source>
</evidence>
<feature type="compositionally biased region" description="Polar residues" evidence="1">
    <location>
        <begin position="175"/>
        <end position="184"/>
    </location>
</feature>
<feature type="region of interest" description="Disordered" evidence="1">
    <location>
        <begin position="120"/>
        <end position="184"/>
    </location>
</feature>